<dbReference type="EMBL" id="UZAI01016994">
    <property type="protein sequence ID" value="VDP19101.1"/>
    <property type="molecule type" value="Genomic_DNA"/>
</dbReference>
<proteinExistence type="predicted"/>
<dbReference type="AlphaFoldDB" id="A0A183MI83"/>
<protein>
    <submittedName>
        <fullName evidence="1">Uncharacterized protein</fullName>
    </submittedName>
</protein>
<accession>A0A183MI83</accession>
<gene>
    <name evidence="1" type="ORF">SMRZ_LOCUS15758</name>
</gene>
<organism evidence="1 2">
    <name type="scientific">Schistosoma margrebowiei</name>
    <dbReference type="NCBI Taxonomy" id="48269"/>
    <lineage>
        <taxon>Eukaryota</taxon>
        <taxon>Metazoa</taxon>
        <taxon>Spiralia</taxon>
        <taxon>Lophotrochozoa</taxon>
        <taxon>Platyhelminthes</taxon>
        <taxon>Trematoda</taxon>
        <taxon>Digenea</taxon>
        <taxon>Strigeidida</taxon>
        <taxon>Schistosomatoidea</taxon>
        <taxon>Schistosomatidae</taxon>
        <taxon>Schistosoma</taxon>
    </lineage>
</organism>
<keyword evidence="2" id="KW-1185">Reference proteome</keyword>
<sequence length="93" mass="10775">MSKQYYCMGWKIGELRNISSRRYRCLLVHKGKTKVLKFKVENSNPITHDGETQEEVESYTYMGSIIDQQGGLDTDVKARVDKARVAFLQLKNM</sequence>
<evidence type="ECO:0000313" key="2">
    <source>
        <dbReference type="Proteomes" id="UP000277204"/>
    </source>
</evidence>
<dbReference type="Proteomes" id="UP000277204">
    <property type="component" value="Unassembled WGS sequence"/>
</dbReference>
<name>A0A183MI83_9TREM</name>
<evidence type="ECO:0000313" key="1">
    <source>
        <dbReference type="EMBL" id="VDP19101.1"/>
    </source>
</evidence>
<reference evidence="1 2" key="1">
    <citation type="submission" date="2018-11" db="EMBL/GenBank/DDBJ databases">
        <authorList>
            <consortium name="Pathogen Informatics"/>
        </authorList>
    </citation>
    <scope>NUCLEOTIDE SEQUENCE [LARGE SCALE GENOMIC DNA]</scope>
    <source>
        <strain evidence="1 2">Zambia</strain>
    </source>
</reference>